<name>A0A1M7Y1Q4_9BACT</name>
<evidence type="ECO:0000313" key="3">
    <source>
        <dbReference type="Proteomes" id="UP000184603"/>
    </source>
</evidence>
<proteinExistence type="predicted"/>
<dbReference type="PANTHER" id="PTHR22916:SF3">
    <property type="entry name" value="UDP-GLCNAC:BETAGAL BETA-1,3-N-ACETYLGLUCOSAMINYLTRANSFERASE-LIKE PROTEIN 1"/>
    <property type="match status" value="1"/>
</dbReference>
<dbReference type="PANTHER" id="PTHR22916">
    <property type="entry name" value="GLYCOSYLTRANSFERASE"/>
    <property type="match status" value="1"/>
</dbReference>
<dbReference type="Pfam" id="PF00535">
    <property type="entry name" value="Glycos_transf_2"/>
    <property type="match status" value="1"/>
</dbReference>
<dbReference type="STRING" id="1121416.SAMN02745220_01200"/>
<dbReference type="Gene3D" id="3.90.550.10">
    <property type="entry name" value="Spore Coat Polysaccharide Biosynthesis Protein SpsA, Chain A"/>
    <property type="match status" value="1"/>
</dbReference>
<dbReference type="AlphaFoldDB" id="A0A1M7Y1Q4"/>
<gene>
    <name evidence="2" type="ORF">SAMN02745220_01200</name>
</gene>
<protein>
    <submittedName>
        <fullName evidence="2">Glycosyl transferase family 2</fullName>
    </submittedName>
</protein>
<dbReference type="OrthoDB" id="5439746at2"/>
<reference evidence="2 3" key="1">
    <citation type="submission" date="2016-12" db="EMBL/GenBank/DDBJ databases">
        <authorList>
            <person name="Song W.-J."/>
            <person name="Kurnit D.M."/>
        </authorList>
    </citation>
    <scope>NUCLEOTIDE SEQUENCE [LARGE SCALE GENOMIC DNA]</scope>
    <source>
        <strain evidence="2 3">DSM 18488</strain>
    </source>
</reference>
<sequence length="309" mass="35543">MNTTIAIITRTKDRPLLLRRAIESVLNQSEPNWHHVIVNDAGRKADVDSTLLPFLERYNGRLTIIHHPEPIGMEAASNAGISAKQSKYILIHDDDDSLHPVFLSRTKSYLEKSSHNVGGVVTLTTKVDEVIVNNRIKTLKTALYKELAPKIGIGDMARVNQFPPISFLFRRSVIDCIGMYNESLPVLGDWDFNLRLMAQFDVDVIHEPLSNYHHRTSQGDNQMSNSVHEKPNIHIYYDTQIRNQYLRNPETVHLGNLLLLQKDLVTIENLQREYYGNAEKLHRLYKHPVIGRFIKLWSRFINSSIPHEP</sequence>
<evidence type="ECO:0000259" key="1">
    <source>
        <dbReference type="Pfam" id="PF00535"/>
    </source>
</evidence>
<dbReference type="InterPro" id="IPR029044">
    <property type="entry name" value="Nucleotide-diphossugar_trans"/>
</dbReference>
<dbReference type="SUPFAM" id="SSF53448">
    <property type="entry name" value="Nucleotide-diphospho-sugar transferases"/>
    <property type="match status" value="1"/>
</dbReference>
<organism evidence="2 3">
    <name type="scientific">Desulfopila aestuarii DSM 18488</name>
    <dbReference type="NCBI Taxonomy" id="1121416"/>
    <lineage>
        <taxon>Bacteria</taxon>
        <taxon>Pseudomonadati</taxon>
        <taxon>Thermodesulfobacteriota</taxon>
        <taxon>Desulfobulbia</taxon>
        <taxon>Desulfobulbales</taxon>
        <taxon>Desulfocapsaceae</taxon>
        <taxon>Desulfopila</taxon>
    </lineage>
</organism>
<accession>A0A1M7Y1Q4</accession>
<dbReference type="InterPro" id="IPR001173">
    <property type="entry name" value="Glyco_trans_2-like"/>
</dbReference>
<keyword evidence="3" id="KW-1185">Reference proteome</keyword>
<dbReference type="EMBL" id="FRFE01000004">
    <property type="protein sequence ID" value="SHO45759.1"/>
    <property type="molecule type" value="Genomic_DNA"/>
</dbReference>
<keyword evidence="2" id="KW-0808">Transferase</keyword>
<dbReference type="RefSeq" id="WP_073612540.1">
    <property type="nucleotide sequence ID" value="NZ_FRFE01000004.1"/>
</dbReference>
<evidence type="ECO:0000313" key="2">
    <source>
        <dbReference type="EMBL" id="SHO45759.1"/>
    </source>
</evidence>
<feature type="domain" description="Glycosyltransferase 2-like" evidence="1">
    <location>
        <begin position="7"/>
        <end position="130"/>
    </location>
</feature>
<dbReference type="GO" id="GO:0016758">
    <property type="term" value="F:hexosyltransferase activity"/>
    <property type="evidence" value="ECO:0007669"/>
    <property type="project" value="UniProtKB-ARBA"/>
</dbReference>
<dbReference type="Proteomes" id="UP000184603">
    <property type="component" value="Unassembled WGS sequence"/>
</dbReference>